<feature type="domain" description="Aminotransferase class I/classII large" evidence="4">
    <location>
        <begin position="25"/>
        <end position="347"/>
    </location>
</feature>
<dbReference type="CDD" id="cd00609">
    <property type="entry name" value="AAT_like"/>
    <property type="match status" value="1"/>
</dbReference>
<evidence type="ECO:0000256" key="2">
    <source>
        <dbReference type="ARBA" id="ARBA00022898"/>
    </source>
</evidence>
<dbReference type="Gene3D" id="3.90.1150.10">
    <property type="entry name" value="Aspartate Aminotransferase, domain 1"/>
    <property type="match status" value="1"/>
</dbReference>
<dbReference type="GO" id="GO:0030170">
    <property type="term" value="F:pyridoxal phosphate binding"/>
    <property type="evidence" value="ECO:0007669"/>
    <property type="project" value="InterPro"/>
</dbReference>
<dbReference type="AlphaFoldDB" id="A0A426TZI5"/>
<dbReference type="PROSITE" id="PS00105">
    <property type="entry name" value="AA_TRANSFER_CLASS_1"/>
    <property type="match status" value="1"/>
</dbReference>
<dbReference type="InterPro" id="IPR004839">
    <property type="entry name" value="Aminotransferase_I/II_large"/>
</dbReference>
<dbReference type="GO" id="GO:0008483">
    <property type="term" value="F:transaminase activity"/>
    <property type="evidence" value="ECO:0007669"/>
    <property type="project" value="UniProtKB-KW"/>
</dbReference>
<dbReference type="EC" id="2.6.1.-" evidence="3"/>
<dbReference type="PANTHER" id="PTHR42885">
    <property type="entry name" value="HISTIDINOL-PHOSPHATE AMINOTRANSFERASE-RELATED"/>
    <property type="match status" value="1"/>
</dbReference>
<dbReference type="InterPro" id="IPR004838">
    <property type="entry name" value="NHTrfase_class1_PyrdxlP-BS"/>
</dbReference>
<evidence type="ECO:0000313" key="5">
    <source>
        <dbReference type="EMBL" id="RRR71755.1"/>
    </source>
</evidence>
<dbReference type="Pfam" id="PF00155">
    <property type="entry name" value="Aminotran_1_2"/>
    <property type="match status" value="1"/>
</dbReference>
<dbReference type="PANTHER" id="PTHR42885:SF1">
    <property type="entry name" value="THREONINE-PHOSPHATE DECARBOXYLASE"/>
    <property type="match status" value="1"/>
</dbReference>
<dbReference type="InterPro" id="IPR015424">
    <property type="entry name" value="PyrdxlP-dep_Trfase"/>
</dbReference>
<reference evidence="5 6" key="1">
    <citation type="submission" date="2018-12" db="EMBL/GenBank/DDBJ databases">
        <title>Genome Sequence of Candidatus Viridilinea halotolerans isolated from saline sulfide-rich spring.</title>
        <authorList>
            <person name="Grouzdev D.S."/>
            <person name="Burganskaya E.I."/>
            <person name="Krutkina M.S."/>
            <person name="Sukhacheva M.V."/>
            <person name="Gorlenko V.M."/>
        </authorList>
    </citation>
    <scope>NUCLEOTIDE SEQUENCE [LARGE SCALE GENOMIC DNA]</scope>
    <source>
        <strain evidence="5">Chok-6</strain>
    </source>
</reference>
<protein>
    <recommendedName>
        <fullName evidence="3">Aminotransferase</fullName>
        <ecNumber evidence="3">2.6.1.-</ecNumber>
    </recommendedName>
</protein>
<dbReference type="Gene3D" id="3.40.640.10">
    <property type="entry name" value="Type I PLP-dependent aspartate aminotransferase-like (Major domain)"/>
    <property type="match status" value="1"/>
</dbReference>
<evidence type="ECO:0000259" key="4">
    <source>
        <dbReference type="Pfam" id="PF00155"/>
    </source>
</evidence>
<name>A0A426TZI5_9CHLR</name>
<sequence>MTPRVTHGALDHAELLGLGLQPEALLDFSSNLNPFGPPPGVRAALATLDPAPYPDRSCLQLRATLAAQHQCAPTAILPGNGANELIHLVARALLPPHGIALVADPTYGEYAAASRLAGAEVLAWPSASLRLPQLDLVGLKVAVTRLRPQVTWLCTPNNPTGDDVASDQIVVLAQHCAAHDGFLLLDRSYVALRRDACTIHDMPPLPANVLQLYSLTKSYALAGLRLGYLQGAPELLERIAHFQPTWSVSSAAQAAGLAALTDSSFLATSIPQLWAASDMLHAGLSALGLKVQRNTLPFMLVECASASATRAALLRQGILVRDCSSFGLPAWVRIAPRQPTENERLLAAWGG</sequence>
<keyword evidence="2" id="KW-0663">Pyridoxal phosphate</keyword>
<dbReference type="InterPro" id="IPR015421">
    <property type="entry name" value="PyrdxlP-dep_Trfase_major"/>
</dbReference>
<proteinExistence type="inferred from homology"/>
<comment type="cofactor">
    <cofactor evidence="1 3">
        <name>pyridoxal 5'-phosphate</name>
        <dbReference type="ChEBI" id="CHEBI:597326"/>
    </cofactor>
</comment>
<dbReference type="InterPro" id="IPR015422">
    <property type="entry name" value="PyrdxlP-dep_Trfase_small"/>
</dbReference>
<comment type="caution">
    <text evidence="5">The sequence shown here is derived from an EMBL/GenBank/DDBJ whole genome shotgun (WGS) entry which is preliminary data.</text>
</comment>
<gene>
    <name evidence="5" type="ORF">EI684_11065</name>
</gene>
<dbReference type="Proteomes" id="UP000280307">
    <property type="component" value="Unassembled WGS sequence"/>
</dbReference>
<evidence type="ECO:0000256" key="1">
    <source>
        <dbReference type="ARBA" id="ARBA00001933"/>
    </source>
</evidence>
<evidence type="ECO:0000313" key="6">
    <source>
        <dbReference type="Proteomes" id="UP000280307"/>
    </source>
</evidence>
<accession>A0A426TZI5</accession>
<keyword evidence="3 5" id="KW-0032">Aminotransferase</keyword>
<evidence type="ECO:0000256" key="3">
    <source>
        <dbReference type="RuleBase" id="RU000481"/>
    </source>
</evidence>
<dbReference type="SUPFAM" id="SSF53383">
    <property type="entry name" value="PLP-dependent transferases"/>
    <property type="match status" value="1"/>
</dbReference>
<keyword evidence="3 5" id="KW-0808">Transferase</keyword>
<comment type="similarity">
    <text evidence="3">Belongs to the class-I pyridoxal-phosphate-dependent aminotransferase family.</text>
</comment>
<dbReference type="EMBL" id="RSAS01000430">
    <property type="protein sequence ID" value="RRR71755.1"/>
    <property type="molecule type" value="Genomic_DNA"/>
</dbReference>
<organism evidence="5 6">
    <name type="scientific">Candidatus Viridilinea halotolerans</name>
    <dbReference type="NCBI Taxonomy" id="2491704"/>
    <lineage>
        <taxon>Bacteria</taxon>
        <taxon>Bacillati</taxon>
        <taxon>Chloroflexota</taxon>
        <taxon>Chloroflexia</taxon>
        <taxon>Chloroflexales</taxon>
        <taxon>Chloroflexineae</taxon>
        <taxon>Oscillochloridaceae</taxon>
        <taxon>Candidatus Viridilinea</taxon>
    </lineage>
</organism>